<protein>
    <recommendedName>
        <fullName evidence="5">DUF3977 domain-containing protein</fullName>
    </recommendedName>
</protein>
<keyword evidence="3" id="KW-1185">Reference proteome</keyword>
<dbReference type="RefSeq" id="WP_076285828.1">
    <property type="nucleotide sequence ID" value="NZ_MPTD01000005.1"/>
</dbReference>
<evidence type="ECO:0000313" key="4">
    <source>
        <dbReference type="Proteomes" id="UP000187425"/>
    </source>
</evidence>
<evidence type="ECO:0000313" key="1">
    <source>
        <dbReference type="EMBL" id="OMD53367.1"/>
    </source>
</evidence>
<dbReference type="EMBL" id="MPTD01000005">
    <property type="protein sequence ID" value="OMD53367.1"/>
    <property type="molecule type" value="Genomic_DNA"/>
</dbReference>
<dbReference type="AlphaFoldDB" id="A0A1R0ZCN2"/>
<comment type="caution">
    <text evidence="2">The sequence shown here is derived from an EMBL/GenBank/DDBJ whole genome shotgun (WGS) entry which is preliminary data.</text>
</comment>
<dbReference type="OrthoDB" id="2925496at2"/>
<evidence type="ECO:0000313" key="2">
    <source>
        <dbReference type="EMBL" id="OME67018.1"/>
    </source>
</evidence>
<dbReference type="EMBL" id="MPTW01000013">
    <property type="protein sequence ID" value="OME67018.1"/>
    <property type="molecule type" value="Genomic_DNA"/>
</dbReference>
<evidence type="ECO:0000313" key="3">
    <source>
        <dbReference type="Proteomes" id="UP000187313"/>
    </source>
</evidence>
<dbReference type="Proteomes" id="UP000187425">
    <property type="component" value="Unassembled WGS sequence"/>
</dbReference>
<proteinExistence type="predicted"/>
<sequence>MKYIEFGLGNTWFIRTETELEDGSEFEEKGIVKPVRFHSLYIRIWIGKTVVILDLKQGFKKSKKSYNAFKIIFGITSL</sequence>
<dbReference type="Proteomes" id="UP000187313">
    <property type="component" value="Unassembled WGS sequence"/>
</dbReference>
<reference evidence="2 4" key="1">
    <citation type="submission" date="2016-11" db="EMBL/GenBank/DDBJ databases">
        <title>Paenibacillus species isolates.</title>
        <authorList>
            <person name="Beno S.M."/>
        </authorList>
    </citation>
    <scope>NUCLEOTIDE SEQUENCE [LARGE SCALE GENOMIC DNA]</scope>
    <source>
        <strain evidence="2 4">FSL H7-0443</strain>
        <strain evidence="1 3">FSL R5-0923</strain>
    </source>
</reference>
<gene>
    <name evidence="1" type="ORF">BSK51_09400</name>
    <name evidence="2" type="ORF">BSK65_21260</name>
</gene>
<dbReference type="Pfam" id="PF13122">
    <property type="entry name" value="DUF3977"/>
    <property type="match status" value="1"/>
</dbReference>
<organism evidence="2 4">
    <name type="scientific">Paenibacillus odorifer</name>
    <dbReference type="NCBI Taxonomy" id="189426"/>
    <lineage>
        <taxon>Bacteria</taxon>
        <taxon>Bacillati</taxon>
        <taxon>Bacillota</taxon>
        <taxon>Bacilli</taxon>
        <taxon>Bacillales</taxon>
        <taxon>Paenibacillaceae</taxon>
        <taxon>Paenibacillus</taxon>
    </lineage>
</organism>
<dbReference type="InterPro" id="IPR025009">
    <property type="entry name" value="DUF3977"/>
</dbReference>
<evidence type="ECO:0008006" key="5">
    <source>
        <dbReference type="Google" id="ProtNLM"/>
    </source>
</evidence>
<name>A0A1R0ZCN2_9BACL</name>
<accession>A0A1R0ZCN2</accession>